<evidence type="ECO:0000256" key="8">
    <source>
        <dbReference type="ARBA" id="ARBA00031254"/>
    </source>
</evidence>
<keyword evidence="13" id="KW-1185">Reference proteome</keyword>
<comment type="similarity">
    <text evidence="2 9">Belongs to the Mediator complex subunit 1 family.</text>
</comment>
<evidence type="ECO:0000256" key="5">
    <source>
        <dbReference type="ARBA" id="ARBA00023159"/>
    </source>
</evidence>
<protein>
    <recommendedName>
        <fullName evidence="3 9">Mediator of RNA polymerase II transcription subunit 1</fullName>
    </recommendedName>
    <alternativeName>
        <fullName evidence="8 9">Mediator complex subunit 1</fullName>
    </alternativeName>
</protein>
<feature type="region of interest" description="Disordered" evidence="10">
    <location>
        <begin position="1345"/>
        <end position="1379"/>
    </location>
</feature>
<dbReference type="EMBL" id="JBFDAA010000004">
    <property type="protein sequence ID" value="KAL1137993.1"/>
    <property type="molecule type" value="Genomic_DNA"/>
</dbReference>
<keyword evidence="5 9" id="KW-0010">Activator</keyword>
<dbReference type="GO" id="GO:0005634">
    <property type="term" value="C:nucleus"/>
    <property type="evidence" value="ECO:0007669"/>
    <property type="project" value="UniProtKB-SubCell"/>
</dbReference>
<proteinExistence type="inferred from homology"/>
<comment type="subcellular location">
    <subcellularLocation>
        <location evidence="1 9">Nucleus</location>
    </subcellularLocation>
</comment>
<organism evidence="12 13">
    <name type="scientific">Ranatra chinensis</name>
    <dbReference type="NCBI Taxonomy" id="642074"/>
    <lineage>
        <taxon>Eukaryota</taxon>
        <taxon>Metazoa</taxon>
        <taxon>Ecdysozoa</taxon>
        <taxon>Arthropoda</taxon>
        <taxon>Hexapoda</taxon>
        <taxon>Insecta</taxon>
        <taxon>Pterygota</taxon>
        <taxon>Neoptera</taxon>
        <taxon>Paraneoptera</taxon>
        <taxon>Hemiptera</taxon>
        <taxon>Heteroptera</taxon>
        <taxon>Panheteroptera</taxon>
        <taxon>Nepomorpha</taxon>
        <taxon>Nepidae</taxon>
        <taxon>Ranatrinae</taxon>
        <taxon>Ranatra</taxon>
    </lineage>
</organism>
<feature type="compositionally biased region" description="Basic and acidic residues" evidence="10">
    <location>
        <begin position="1292"/>
        <end position="1314"/>
    </location>
</feature>
<evidence type="ECO:0000256" key="3">
    <source>
        <dbReference type="ARBA" id="ARBA00020612"/>
    </source>
</evidence>
<sequence>MEMLMEKIRSRAGQHKSFAESAKALRMTLLEKRYSMDSVERSQLQKCLDTLQQNIKVTTHQAMVERLESVSRQLGLKFVNGPSVLNLFISSDMFYLEVVLDGNGGVKDVKIHHEGRGEQQSCDELVACLTRRDFSDFTAQLEGLASIYQLNAEKKVKCKAYSALASLETDLATLAALQAGLTKDPAALVHKSSVGIVEKRRGGHPMKLTYFVSPYDLLDPVTRTSKPLSMEGLNVGYSVSVCMESSSAHKLQTTPLITVNRSPNWPVYAPVNSSNSITVAGCFVLQLNKPMPMCLSLVQNIQNLTQCECADLSSPHPLLSLIVQHTSGGQVDSANNRGLFVNVLEQHHCYLMTESRSLDGVLVRSVPFTHPSHVPQIVGLLRQQALFNTIIASCVRPNTKQDIEKMVMFEVTPLTWQHLSISLEHPLEESMATVELDLSDITNVACKVYSTVGENGLATSDYATKVFQRTLSIPVTMRSLIKMWHTHSQRMSGLYNGTSGLGNSGGGTNDGGGGDFDPDLKIKLEPGLSSLVGRQNNFNSGESLSDPAFEHFSSQMDSDISISPAGSLPSIQFSGMSGTLKGKPGKRRKRKSGDLWRSPKRKQMDDCDTSSSDSSTLGTPTSRDTLEIRVPTPSSASGLEFPDLESSSLSEKPQSDLDTEETVQVQDLEDEEILKPKKPKKREEKKSTSDILFDIENKNLVHPSVSITPISSSQINSQSLNSVLGLERRPGIEIIPIGSSPASSLPSSITITPISAKSIPEDRLKSDRKSGKGGKGDDKTRLDKKRKRKREESPMGPPEKVPHKSDPLSKPVSVSIKPADSSASSSPRPPSPGGRSKYTGSPTPHSAATSSSASTVSSIPGKSSPVPGGSSGYPTSSPKNSVPSSPKHGTSSPKHQSSAGKPSMSALKSAAVSSPGKTDSKGKSKDNRDKERNSGGHSSPKMKPSSVKLKQLDLGSVDVPQSLQSGGSTPPSSGDGGKSSSVVRNRKGSLSAVIDKLKSAQHCGEESPAKDKKDISKDKSTSSKKTRTKDSAKVKTSGTGSPKTSSGPKSGVNLVKKSQQQPPLKSGMTLKTGSSSNKSAVKSLSSQKSLKPTGSPKTVDPNRPRDKPRISKSSSDKSIFSSSKSDSKRSSPNPLRDDPSEGFKGLPVGTHLVVEGFMKQLNTKFQIPKLSARNSQQSDDSKKSDKNDSPKVIDLVSKQDLKLISVTKNSEDKSKPSISIGSVSPKLMASKSLDISETPNISIIPVSSLPDKEDKESKGYGGGAVSGVEDVLSSLKMELPISALSFTCDPGSDAKPEDSSKKSSQEKIRSITTSHEDAELLLDFSSSAPQTSEMLTSMVAMTTSIPIHRNTPPPSNPLPPPPPVVLPPPPTFPGSPSVSVHIVKSPAPSPLVMRSPHSTSPVITDDELMDEAVVGIGK</sequence>
<feature type="region of interest" description="Disordered" evidence="10">
    <location>
        <begin position="1244"/>
        <end position="1263"/>
    </location>
</feature>
<keyword evidence="7 9" id="KW-0539">Nucleus</keyword>
<feature type="compositionally biased region" description="Basic and acidic residues" evidence="10">
    <location>
        <begin position="1100"/>
        <end position="1109"/>
    </location>
</feature>
<feature type="compositionally biased region" description="Low complexity" evidence="10">
    <location>
        <begin position="1074"/>
        <end position="1086"/>
    </location>
</feature>
<feature type="region of interest" description="Disordered" evidence="10">
    <location>
        <begin position="1286"/>
        <end position="1314"/>
    </location>
</feature>
<evidence type="ECO:0000256" key="2">
    <source>
        <dbReference type="ARBA" id="ARBA00006210"/>
    </source>
</evidence>
<evidence type="ECO:0000256" key="10">
    <source>
        <dbReference type="SAM" id="MobiDB-lite"/>
    </source>
</evidence>
<reference evidence="12 13" key="1">
    <citation type="submission" date="2024-07" db="EMBL/GenBank/DDBJ databases">
        <title>Chromosome-level genome assembly of the water stick insect Ranatra chinensis (Heteroptera: Nepidae).</title>
        <authorList>
            <person name="Liu X."/>
        </authorList>
    </citation>
    <scope>NUCLEOTIDE SEQUENCE [LARGE SCALE GENOMIC DNA]</scope>
    <source>
        <strain evidence="12">Cailab_2021Rc</strain>
        <tissue evidence="12">Muscle</tissue>
    </source>
</reference>
<evidence type="ECO:0000256" key="4">
    <source>
        <dbReference type="ARBA" id="ARBA00023015"/>
    </source>
</evidence>
<dbReference type="Pfam" id="PF10744">
    <property type="entry name" value="Med1"/>
    <property type="match status" value="1"/>
</dbReference>
<feature type="compositionally biased region" description="Low complexity" evidence="10">
    <location>
        <begin position="736"/>
        <end position="758"/>
    </location>
</feature>
<feature type="compositionally biased region" description="Basic and acidic residues" evidence="10">
    <location>
        <begin position="918"/>
        <end position="934"/>
    </location>
</feature>
<feature type="compositionally biased region" description="Polar residues" evidence="10">
    <location>
        <begin position="1087"/>
        <end position="1096"/>
    </location>
</feature>
<feature type="compositionally biased region" description="Low complexity" evidence="10">
    <location>
        <begin position="960"/>
        <end position="981"/>
    </location>
</feature>
<feature type="region of interest" description="Disordered" evidence="10">
    <location>
        <begin position="1165"/>
        <end position="1194"/>
    </location>
</feature>
<feature type="region of interest" description="Disordered" evidence="10">
    <location>
        <begin position="736"/>
        <end position="1147"/>
    </location>
</feature>
<evidence type="ECO:0000259" key="11">
    <source>
        <dbReference type="Pfam" id="PF10744"/>
    </source>
</evidence>
<feature type="compositionally biased region" description="Basic and acidic residues" evidence="10">
    <location>
        <begin position="1179"/>
        <end position="1194"/>
    </location>
</feature>
<dbReference type="Proteomes" id="UP001558652">
    <property type="component" value="Unassembled WGS sequence"/>
</dbReference>
<evidence type="ECO:0000256" key="6">
    <source>
        <dbReference type="ARBA" id="ARBA00023163"/>
    </source>
</evidence>
<accession>A0ABD0ZAW8</accession>
<feature type="compositionally biased region" description="Polar residues" evidence="10">
    <location>
        <begin position="1056"/>
        <end position="1073"/>
    </location>
</feature>
<dbReference type="GO" id="GO:0045944">
    <property type="term" value="P:positive regulation of transcription by RNA polymerase II"/>
    <property type="evidence" value="ECO:0007669"/>
    <property type="project" value="UniProtKB-ARBA"/>
</dbReference>
<keyword evidence="4 9" id="KW-0805">Transcription regulation</keyword>
<feature type="region of interest" description="Disordered" evidence="10">
    <location>
        <begin position="495"/>
        <end position="520"/>
    </location>
</feature>
<comment type="function">
    <text evidence="9">Component of the Mediator complex, a coactivator involved in the regulated transcription of nearly all RNA polymerase II-dependent genes. Mediator functions as a bridge to convey information from gene-specific regulatory proteins to the basal RNA polymerase II transcription machinery. Mediator is recruited to promoters by direct interactions with regulatory proteins and serves as a scaffold for the assembly of a functional preinitiation complex with RNA polymerase II and the general transcription factors.</text>
</comment>
<dbReference type="PANTHER" id="PTHR12881:SF10">
    <property type="entry name" value="MEDIATOR OF RNA POLYMERASE II TRANSCRIPTION SUBUNIT 1"/>
    <property type="match status" value="1"/>
</dbReference>
<feature type="compositionally biased region" description="Acidic residues" evidence="10">
    <location>
        <begin position="657"/>
        <end position="672"/>
    </location>
</feature>
<dbReference type="InterPro" id="IPR019680">
    <property type="entry name" value="Mediator_Med1"/>
</dbReference>
<feature type="compositionally biased region" description="Low complexity" evidence="10">
    <location>
        <begin position="833"/>
        <end position="886"/>
    </location>
</feature>
<feature type="compositionally biased region" description="Low complexity" evidence="10">
    <location>
        <begin position="1034"/>
        <end position="1052"/>
    </location>
</feature>
<feature type="domain" description="Mediator complex subunit Med1" evidence="11">
    <location>
        <begin position="45"/>
        <end position="396"/>
    </location>
</feature>
<evidence type="ECO:0000256" key="9">
    <source>
        <dbReference type="RuleBase" id="RU364059"/>
    </source>
</evidence>
<feature type="compositionally biased region" description="Gly residues" evidence="10">
    <location>
        <begin position="499"/>
        <end position="515"/>
    </location>
</feature>
<comment type="caution">
    <text evidence="12">The sequence shown here is derived from an EMBL/GenBank/DDBJ whole genome shotgun (WGS) entry which is preliminary data.</text>
</comment>
<feature type="region of interest" description="Disordered" evidence="10">
    <location>
        <begin position="560"/>
        <end position="688"/>
    </location>
</feature>
<feature type="compositionally biased region" description="Pro residues" evidence="10">
    <location>
        <begin position="1351"/>
        <end position="1373"/>
    </location>
</feature>
<evidence type="ECO:0000256" key="1">
    <source>
        <dbReference type="ARBA" id="ARBA00004123"/>
    </source>
</evidence>
<feature type="compositionally biased region" description="Basic and acidic residues" evidence="10">
    <location>
        <begin position="759"/>
        <end position="781"/>
    </location>
</feature>
<name>A0ABD0ZAW8_9HEMI</name>
<gene>
    <name evidence="12" type="ORF">AAG570_009688</name>
</gene>
<feature type="compositionally biased region" description="Low complexity" evidence="10">
    <location>
        <begin position="609"/>
        <end position="622"/>
    </location>
</feature>
<keyword evidence="6 9" id="KW-0804">Transcription</keyword>
<evidence type="ECO:0000313" key="12">
    <source>
        <dbReference type="EMBL" id="KAL1137993.1"/>
    </source>
</evidence>
<evidence type="ECO:0000256" key="7">
    <source>
        <dbReference type="ARBA" id="ARBA00023242"/>
    </source>
</evidence>
<dbReference type="PANTHER" id="PTHR12881">
    <property type="entry name" value="MEDIATOR OF RNA POLYMERASE II TRANSCRIPTION SUBUNIT 1"/>
    <property type="match status" value="1"/>
</dbReference>
<feature type="compositionally biased region" description="Low complexity" evidence="10">
    <location>
        <begin position="1111"/>
        <end position="1124"/>
    </location>
</feature>
<feature type="compositionally biased region" description="Basic and acidic residues" evidence="10">
    <location>
        <begin position="995"/>
        <end position="1021"/>
    </location>
</feature>
<evidence type="ECO:0000313" key="13">
    <source>
        <dbReference type="Proteomes" id="UP001558652"/>
    </source>
</evidence>
<feature type="compositionally biased region" description="Basic and acidic residues" evidence="10">
    <location>
        <begin position="1125"/>
        <end position="1141"/>
    </location>
</feature>
<feature type="compositionally biased region" description="Polar residues" evidence="10">
    <location>
        <begin position="887"/>
        <end position="900"/>
    </location>
</feature>
<dbReference type="InterPro" id="IPR051999">
    <property type="entry name" value="Mediator_complex_subunit_1"/>
</dbReference>